<dbReference type="Pfam" id="PF01145">
    <property type="entry name" value="Band_7"/>
    <property type="match status" value="1"/>
</dbReference>
<dbReference type="InterPro" id="IPR001107">
    <property type="entry name" value="Band_7"/>
</dbReference>
<evidence type="ECO:0000256" key="3">
    <source>
        <dbReference type="SAM" id="Phobius"/>
    </source>
</evidence>
<organism evidence="5 6">
    <name type="scientific">Candidatus Accumulibacter cognatus</name>
    <dbReference type="NCBI Taxonomy" id="2954383"/>
    <lineage>
        <taxon>Bacteria</taxon>
        <taxon>Pseudomonadati</taxon>
        <taxon>Pseudomonadota</taxon>
        <taxon>Betaproteobacteria</taxon>
        <taxon>Candidatus Accumulibacter</taxon>
    </lineage>
</organism>
<dbReference type="SUPFAM" id="SSF117892">
    <property type="entry name" value="Band 7/SPFH domain"/>
    <property type="match status" value="1"/>
</dbReference>
<sequence>MSPRIKEIVESIRHTLGLAAARVAPGAARCGKALQHRGVGLMALAMLAAGGYTLYAHPPLLSIGRGEIGLRVNQFTGGSTEVRAGAVLIIPHLHELRRFSLRDQVYHPTGGISASGPAAFQSVEGLSLGVDISIRYSLDPQQISVMARTLPQDINGEIVEPVVQGVLYKTLARYTVREIFSSKRQEIQQAIETELKPRLAADGITLESVTMGKVDLPPDYKAGMENLLAEELATEKMRYTLELKDKQVKQSELEAQAEKVRREKAAEAAGEEQIIAARAQAEAMKHVLPFKQKQIEQRGLEAEAEKLARIKGAEASAQARRIEAAGEADSRQKLADAEAYRQERIGRIASEQLARDGALISKNPLLIQKTLADKLSDKISVIIAPPPTDGGFIGATLLGSGRNGRSQAASQAVSDAQGAEESSEGGQ</sequence>
<keyword evidence="6" id="KW-1185">Reference proteome</keyword>
<dbReference type="GO" id="GO:0016020">
    <property type="term" value="C:membrane"/>
    <property type="evidence" value="ECO:0007669"/>
    <property type="project" value="UniProtKB-SubCell"/>
</dbReference>
<dbReference type="PANTHER" id="PTHR23222">
    <property type="entry name" value="PROHIBITIN"/>
    <property type="match status" value="1"/>
</dbReference>
<evidence type="ECO:0000313" key="5">
    <source>
        <dbReference type="EMBL" id="KFB77861.1"/>
    </source>
</evidence>
<dbReference type="InterPro" id="IPR000163">
    <property type="entry name" value="Prohibitin"/>
</dbReference>
<dbReference type="SMART" id="SM00244">
    <property type="entry name" value="PHB"/>
    <property type="match status" value="1"/>
</dbReference>
<accession>A0A080MA40</accession>
<evidence type="ECO:0000256" key="1">
    <source>
        <dbReference type="ARBA" id="ARBA00004167"/>
    </source>
</evidence>
<name>A0A080MA40_9PROT</name>
<dbReference type="Gene3D" id="3.30.479.30">
    <property type="entry name" value="Band 7 domain"/>
    <property type="match status" value="1"/>
</dbReference>
<feature type="domain" description="Band 7" evidence="4">
    <location>
        <begin position="58"/>
        <end position="228"/>
    </location>
</feature>
<keyword evidence="3" id="KW-0472">Membrane</keyword>
<evidence type="ECO:0000259" key="4">
    <source>
        <dbReference type="SMART" id="SM00244"/>
    </source>
</evidence>
<evidence type="ECO:0000313" key="6">
    <source>
        <dbReference type="Proteomes" id="UP000021315"/>
    </source>
</evidence>
<keyword evidence="3" id="KW-1133">Transmembrane helix</keyword>
<reference evidence="5" key="1">
    <citation type="submission" date="2014-02" db="EMBL/GenBank/DDBJ databases">
        <title>Expanding our view of genomic diversity in Candidatus Accumulibacter clades.</title>
        <authorList>
            <person name="Skennerton C.T."/>
            <person name="Barr J.J."/>
            <person name="Slater F.R."/>
            <person name="Bond P.L."/>
            <person name="Tyson G.W."/>
        </authorList>
    </citation>
    <scope>NUCLEOTIDE SEQUENCE [LARGE SCALE GENOMIC DNA]</scope>
</reference>
<feature type="region of interest" description="Disordered" evidence="2">
    <location>
        <begin position="396"/>
        <end position="427"/>
    </location>
</feature>
<keyword evidence="3" id="KW-0812">Transmembrane</keyword>
<feature type="compositionally biased region" description="Low complexity" evidence="2">
    <location>
        <begin position="406"/>
        <end position="419"/>
    </location>
</feature>
<dbReference type="CDD" id="cd03401">
    <property type="entry name" value="SPFH_prohibitin"/>
    <property type="match status" value="1"/>
</dbReference>
<dbReference type="EMBL" id="JDST02000015">
    <property type="protein sequence ID" value="KFB77861.1"/>
    <property type="molecule type" value="Genomic_DNA"/>
</dbReference>
<dbReference type="STRING" id="1453999.AW06_000828"/>
<dbReference type="AlphaFoldDB" id="A0A080MA40"/>
<dbReference type="RefSeq" id="WP_034945798.1">
    <property type="nucleotide sequence ID" value="NZ_JDST02000015.1"/>
</dbReference>
<protein>
    <submittedName>
        <fullName evidence="5">SPFH domain / Band 7 family protein</fullName>
    </submittedName>
</protein>
<dbReference type="InterPro" id="IPR036013">
    <property type="entry name" value="Band_7/SPFH_dom_sf"/>
</dbReference>
<dbReference type="Proteomes" id="UP000021315">
    <property type="component" value="Unassembled WGS sequence"/>
</dbReference>
<feature type="transmembrane region" description="Helical" evidence="3">
    <location>
        <begin position="38"/>
        <end position="55"/>
    </location>
</feature>
<dbReference type="PANTHER" id="PTHR23222:SF0">
    <property type="entry name" value="PROHIBITIN 1"/>
    <property type="match status" value="1"/>
</dbReference>
<comment type="caution">
    <text evidence="5">The sequence shown here is derived from an EMBL/GenBank/DDBJ whole genome shotgun (WGS) entry which is preliminary data.</text>
</comment>
<proteinExistence type="predicted"/>
<gene>
    <name evidence="5" type="ORF">AW06_000828</name>
</gene>
<evidence type="ECO:0000256" key="2">
    <source>
        <dbReference type="SAM" id="MobiDB-lite"/>
    </source>
</evidence>
<comment type="subcellular location">
    <subcellularLocation>
        <location evidence="1">Membrane</location>
        <topology evidence="1">Single-pass membrane protein</topology>
    </subcellularLocation>
</comment>